<dbReference type="NCBIfam" id="NF041612">
    <property type="entry name" value="fdxn_Clost"/>
    <property type="match status" value="1"/>
</dbReference>
<dbReference type="EMBL" id="AXUN02000180">
    <property type="protein sequence ID" value="ETA80515.1"/>
    <property type="molecule type" value="Genomic_DNA"/>
</dbReference>
<dbReference type="Gene3D" id="3.40.30.10">
    <property type="entry name" value="Glutaredoxin"/>
    <property type="match status" value="1"/>
</dbReference>
<accession>V7I2P4</accession>
<name>V7I2P4_9CLOT</name>
<dbReference type="Proteomes" id="UP000017747">
    <property type="component" value="Unassembled WGS sequence"/>
</dbReference>
<dbReference type="OrthoDB" id="9800692at2"/>
<dbReference type="Pfam" id="PF01257">
    <property type="entry name" value="2Fe-2S_thioredx"/>
    <property type="match status" value="1"/>
</dbReference>
<comment type="caution">
    <text evidence="1">The sequence shown here is derived from an EMBL/GenBank/DDBJ whole genome shotgun (WGS) entry which is preliminary data.</text>
</comment>
<dbReference type="CDD" id="cd02980">
    <property type="entry name" value="TRX_Fd_family"/>
    <property type="match status" value="1"/>
</dbReference>
<dbReference type="InterPro" id="IPR048109">
    <property type="entry name" value="Fdxn_Clost-type"/>
</dbReference>
<dbReference type="eggNOG" id="COG3411">
    <property type="taxonomic scope" value="Bacteria"/>
</dbReference>
<dbReference type="AlphaFoldDB" id="V7I2P4"/>
<reference evidence="1 2" key="1">
    <citation type="journal article" date="2014" name="Genome Announc.">
        <title>Genome Sequence of Youngiibacter fragilis, the Type Strain of the Genus Youngiibacter.</title>
        <authorList>
            <person name="Wawrik C.B."/>
            <person name="Callaghan A.V."/>
            <person name="Stamps B.W."/>
            <person name="Wawrik B."/>
        </authorList>
    </citation>
    <scope>NUCLEOTIDE SEQUENCE [LARGE SCALE GENOMIC DNA]</scope>
    <source>
        <strain evidence="1 2">232.1</strain>
    </source>
</reference>
<sequence length="102" mass="11238">MVAPKYHVFVCNSCRLSGELKGFCHQKGSVNLVGRLMEEIEDRDLSGDVMVTNTGCFGICARGPVMVVYPEGVWYGNLTESDIETIVEEHFEGGTPVKALRI</sequence>
<proteinExistence type="predicted"/>
<organism evidence="1 2">
    <name type="scientific">Youngiibacter fragilis 232.1</name>
    <dbReference type="NCBI Taxonomy" id="994573"/>
    <lineage>
        <taxon>Bacteria</taxon>
        <taxon>Bacillati</taxon>
        <taxon>Bacillota</taxon>
        <taxon>Clostridia</taxon>
        <taxon>Eubacteriales</taxon>
        <taxon>Clostridiaceae</taxon>
        <taxon>Youngiibacter</taxon>
    </lineage>
</organism>
<dbReference type="RefSeq" id="WP_023388911.1">
    <property type="nucleotide sequence ID" value="NZ_AXUN02000180.1"/>
</dbReference>
<evidence type="ECO:0000313" key="2">
    <source>
        <dbReference type="Proteomes" id="UP000017747"/>
    </source>
</evidence>
<dbReference type="STRING" id="994573.T472_0211460"/>
<protein>
    <submittedName>
        <fullName evidence="1">Ferredoxin</fullName>
    </submittedName>
</protein>
<dbReference type="PATRIC" id="fig|994573.3.peg.2129"/>
<gene>
    <name evidence="1" type="ORF">T472_0211460</name>
</gene>
<dbReference type="SUPFAM" id="SSF52833">
    <property type="entry name" value="Thioredoxin-like"/>
    <property type="match status" value="1"/>
</dbReference>
<keyword evidence="2" id="KW-1185">Reference proteome</keyword>
<dbReference type="InterPro" id="IPR036249">
    <property type="entry name" value="Thioredoxin-like_sf"/>
</dbReference>
<evidence type="ECO:0000313" key="1">
    <source>
        <dbReference type="EMBL" id="ETA80515.1"/>
    </source>
</evidence>